<sequence>MSRSRSSEAAPLIRNNNFALSNGVLYKGNHESQLLEVSKIIQQEVILQSARKYKVGDIVVIQRIQCSLDLKLCSKFLEPYKITSISKNGLCFMEKLSDYKGPNWYIY</sequence>
<accession>E9INM1</accession>
<proteinExistence type="predicted"/>
<evidence type="ECO:0000313" key="1">
    <source>
        <dbReference type="EMBL" id="EFZ17831.1"/>
    </source>
</evidence>
<protein>
    <submittedName>
        <fullName evidence="1">Uncharacterized protein</fullName>
    </submittedName>
</protein>
<name>E9INM1_SOLIN</name>
<gene>
    <name evidence="1" type="ORF">SINV_10536</name>
</gene>
<dbReference type="AlphaFoldDB" id="E9INM1"/>
<dbReference type="EMBL" id="GL764358">
    <property type="protein sequence ID" value="EFZ17831.1"/>
    <property type="molecule type" value="Genomic_DNA"/>
</dbReference>
<organism>
    <name type="scientific">Solenopsis invicta</name>
    <name type="common">Red imported fire ant</name>
    <name type="synonym">Solenopsis wagneri</name>
    <dbReference type="NCBI Taxonomy" id="13686"/>
    <lineage>
        <taxon>Eukaryota</taxon>
        <taxon>Metazoa</taxon>
        <taxon>Ecdysozoa</taxon>
        <taxon>Arthropoda</taxon>
        <taxon>Hexapoda</taxon>
        <taxon>Insecta</taxon>
        <taxon>Pterygota</taxon>
        <taxon>Neoptera</taxon>
        <taxon>Endopterygota</taxon>
        <taxon>Hymenoptera</taxon>
        <taxon>Apocrita</taxon>
        <taxon>Aculeata</taxon>
        <taxon>Formicoidea</taxon>
        <taxon>Formicidae</taxon>
        <taxon>Myrmicinae</taxon>
        <taxon>Solenopsis</taxon>
    </lineage>
</organism>
<feature type="non-terminal residue" evidence="1">
    <location>
        <position position="107"/>
    </location>
</feature>
<dbReference type="HOGENOM" id="CLU_2213192_0_0_1"/>
<reference evidence="1" key="1">
    <citation type="journal article" date="2011" name="Proc. Natl. Acad. Sci. U.S.A.">
        <title>The genome of the fire ant Solenopsis invicta.</title>
        <authorList>
            <person name="Wurm Y."/>
            <person name="Wang J."/>
            <person name="Riba-Grognuz O."/>
            <person name="Corona M."/>
            <person name="Nygaard S."/>
            <person name="Hunt B.G."/>
            <person name="Ingram K.K."/>
            <person name="Falquet L."/>
            <person name="Nipitwattanaphon M."/>
            <person name="Gotzek D."/>
            <person name="Dijkstra M.B."/>
            <person name="Oettler J."/>
            <person name="Comtesse F."/>
            <person name="Shih C.J."/>
            <person name="Wu W.J."/>
            <person name="Yang C.C."/>
            <person name="Thomas J."/>
            <person name="Beaudoing E."/>
            <person name="Pradervand S."/>
            <person name="Flegel V."/>
            <person name="Cook E.D."/>
            <person name="Fabbretti R."/>
            <person name="Stockinger H."/>
            <person name="Long L."/>
            <person name="Farmerie W.G."/>
            <person name="Oakey J."/>
            <person name="Boomsma J.J."/>
            <person name="Pamilo P."/>
            <person name="Yi S.V."/>
            <person name="Heinze J."/>
            <person name="Goodisman M.A."/>
            <person name="Farinelli L."/>
            <person name="Harshman K."/>
            <person name="Hulo N."/>
            <person name="Cerutti L."/>
            <person name="Xenarios I."/>
            <person name="Shoemaker D."/>
            <person name="Keller L."/>
        </authorList>
    </citation>
    <scope>NUCLEOTIDE SEQUENCE [LARGE SCALE GENOMIC DNA]</scope>
</reference>